<feature type="transmembrane region" description="Helical" evidence="9">
    <location>
        <begin position="141"/>
        <end position="159"/>
    </location>
</feature>
<dbReference type="PANTHER" id="PTHR24421">
    <property type="entry name" value="NITRATE/NITRITE SENSOR PROTEIN NARX-RELATED"/>
    <property type="match status" value="1"/>
</dbReference>
<feature type="domain" description="Signal transduction histidine kinase subgroup 3 dimerisation and phosphoacceptor" evidence="10">
    <location>
        <begin position="219"/>
        <end position="284"/>
    </location>
</feature>
<keyword evidence="9" id="KW-1133">Transmembrane helix</keyword>
<evidence type="ECO:0000256" key="2">
    <source>
        <dbReference type="ARBA" id="ARBA00012438"/>
    </source>
</evidence>
<keyword evidence="5" id="KW-0547">Nucleotide-binding</keyword>
<dbReference type="PANTHER" id="PTHR24421:SF10">
    <property type="entry name" value="NITRATE_NITRITE SENSOR PROTEIN NARQ"/>
    <property type="match status" value="1"/>
</dbReference>
<reference evidence="11 12" key="1">
    <citation type="submission" date="2019-01" db="EMBL/GenBank/DDBJ databases">
        <title>Novel species of Cellulomonas.</title>
        <authorList>
            <person name="Liu Q."/>
            <person name="Xin Y.-H."/>
        </authorList>
    </citation>
    <scope>NUCLEOTIDE SEQUENCE [LARGE SCALE GENOMIC DNA]</scope>
    <source>
        <strain evidence="11 12">HLT2-17</strain>
    </source>
</reference>
<dbReference type="InterPro" id="IPR036890">
    <property type="entry name" value="HATPase_C_sf"/>
</dbReference>
<gene>
    <name evidence="11" type="ORF">EUA98_13730</name>
</gene>
<accession>A0A4Q5N1K7</accession>
<dbReference type="InterPro" id="IPR050482">
    <property type="entry name" value="Sensor_HK_TwoCompSys"/>
</dbReference>
<feature type="transmembrane region" description="Helical" evidence="9">
    <location>
        <begin position="74"/>
        <end position="93"/>
    </location>
</feature>
<dbReference type="GO" id="GO:0000155">
    <property type="term" value="F:phosphorelay sensor kinase activity"/>
    <property type="evidence" value="ECO:0007669"/>
    <property type="project" value="InterPro"/>
</dbReference>
<dbReference type="AlphaFoldDB" id="A0A4Q5N1K7"/>
<keyword evidence="6" id="KW-0418">Kinase</keyword>
<evidence type="ECO:0000256" key="1">
    <source>
        <dbReference type="ARBA" id="ARBA00000085"/>
    </source>
</evidence>
<dbReference type="GO" id="GO:0005524">
    <property type="term" value="F:ATP binding"/>
    <property type="evidence" value="ECO:0007669"/>
    <property type="project" value="UniProtKB-KW"/>
</dbReference>
<dbReference type="Pfam" id="PF07730">
    <property type="entry name" value="HisKA_3"/>
    <property type="match status" value="1"/>
</dbReference>
<evidence type="ECO:0000256" key="5">
    <source>
        <dbReference type="ARBA" id="ARBA00022741"/>
    </source>
</evidence>
<protein>
    <recommendedName>
        <fullName evidence="2">histidine kinase</fullName>
        <ecNumber evidence="2">2.7.13.3</ecNumber>
    </recommendedName>
</protein>
<comment type="catalytic activity">
    <reaction evidence="1">
        <text>ATP + protein L-histidine = ADP + protein N-phospho-L-histidine.</text>
        <dbReference type="EC" id="2.7.13.3"/>
    </reaction>
</comment>
<dbReference type="EMBL" id="SDWW01000034">
    <property type="protein sequence ID" value="RYV50427.1"/>
    <property type="molecule type" value="Genomic_DNA"/>
</dbReference>
<evidence type="ECO:0000256" key="8">
    <source>
        <dbReference type="ARBA" id="ARBA00023012"/>
    </source>
</evidence>
<organism evidence="11 12">
    <name type="scientific">Pengzhenrongella frigida</name>
    <dbReference type="NCBI Taxonomy" id="1259133"/>
    <lineage>
        <taxon>Bacteria</taxon>
        <taxon>Bacillati</taxon>
        <taxon>Actinomycetota</taxon>
        <taxon>Actinomycetes</taxon>
        <taxon>Micrococcales</taxon>
        <taxon>Pengzhenrongella</taxon>
    </lineage>
</organism>
<evidence type="ECO:0000256" key="4">
    <source>
        <dbReference type="ARBA" id="ARBA00022679"/>
    </source>
</evidence>
<feature type="transmembrane region" description="Helical" evidence="9">
    <location>
        <begin position="49"/>
        <end position="68"/>
    </location>
</feature>
<name>A0A4Q5N1K7_9MICO</name>
<keyword evidence="12" id="KW-1185">Reference proteome</keyword>
<dbReference type="Gene3D" id="1.20.5.1930">
    <property type="match status" value="1"/>
</dbReference>
<evidence type="ECO:0000313" key="12">
    <source>
        <dbReference type="Proteomes" id="UP000293764"/>
    </source>
</evidence>
<dbReference type="Gene3D" id="3.30.565.10">
    <property type="entry name" value="Histidine kinase-like ATPase, C-terminal domain"/>
    <property type="match status" value="1"/>
</dbReference>
<evidence type="ECO:0000259" key="10">
    <source>
        <dbReference type="Pfam" id="PF07730"/>
    </source>
</evidence>
<dbReference type="GO" id="GO:0046983">
    <property type="term" value="F:protein dimerization activity"/>
    <property type="evidence" value="ECO:0007669"/>
    <property type="project" value="InterPro"/>
</dbReference>
<keyword evidence="8" id="KW-0902">Two-component regulatory system</keyword>
<dbReference type="GO" id="GO:0016020">
    <property type="term" value="C:membrane"/>
    <property type="evidence" value="ECO:0007669"/>
    <property type="project" value="InterPro"/>
</dbReference>
<evidence type="ECO:0000313" key="11">
    <source>
        <dbReference type="EMBL" id="RYV50427.1"/>
    </source>
</evidence>
<comment type="caution">
    <text evidence="11">The sequence shown here is derived from an EMBL/GenBank/DDBJ whole genome shotgun (WGS) entry which is preliminary data.</text>
</comment>
<proteinExistence type="predicted"/>
<evidence type="ECO:0000256" key="9">
    <source>
        <dbReference type="SAM" id="Phobius"/>
    </source>
</evidence>
<evidence type="ECO:0000256" key="7">
    <source>
        <dbReference type="ARBA" id="ARBA00022840"/>
    </source>
</evidence>
<dbReference type="InterPro" id="IPR011712">
    <property type="entry name" value="Sig_transdc_His_kin_sub3_dim/P"/>
</dbReference>
<dbReference type="CDD" id="cd16917">
    <property type="entry name" value="HATPase_UhpB-NarQ-NarX-like"/>
    <property type="match status" value="1"/>
</dbReference>
<keyword evidence="9" id="KW-0812">Transmembrane</keyword>
<keyword evidence="3" id="KW-0597">Phosphoprotein</keyword>
<dbReference type="EC" id="2.7.13.3" evidence="2"/>
<feature type="transmembrane region" description="Helical" evidence="9">
    <location>
        <begin position="100"/>
        <end position="121"/>
    </location>
</feature>
<dbReference type="Proteomes" id="UP000293764">
    <property type="component" value="Unassembled WGS sequence"/>
</dbReference>
<keyword evidence="9" id="KW-0472">Membrane</keyword>
<evidence type="ECO:0000256" key="6">
    <source>
        <dbReference type="ARBA" id="ARBA00022777"/>
    </source>
</evidence>
<keyword evidence="7" id="KW-0067">ATP-binding</keyword>
<keyword evidence="4" id="KW-0808">Transferase</keyword>
<feature type="transmembrane region" description="Helical" evidence="9">
    <location>
        <begin position="171"/>
        <end position="193"/>
    </location>
</feature>
<sequence>MARRRAADDACPARVTASSRRRPWKVDDDGGVAVLPWFVGPDGPGRGRLVANVALSAAVPVLALIDVAQKELPVGAAAGVVGLSLIVGAAVYVRTRWPVALLALALGAVIVTVLADVLSPPLVAASGIAVFTVACVRPRRVSAPSALVAALVLFGAAGARTPGPMTEPRMLIVLVWTALAFALGVAVRTQLAYVDALAERARRAEDTREQEARARIAEERLRIARELHDVVAHHIAVINVHAGLARRAAGRDAAVVDTSLAHVQTAASTVLAELGAVLQVLRSNDPLEPGTEPAPGLDRLDALLATFAATGFTVRTRATGRPQPLDGACDLAAFRIVQESLTNASKHGAGARADLSLTYGADALTLAVGNPVASASAPAPGTLVAPGHGLIGMRERAASCGGSLSAAPDGHGAFRMTAVIPYRPTAAVPTAAAPTGAVPPAAVGAP</sequence>
<evidence type="ECO:0000256" key="3">
    <source>
        <dbReference type="ARBA" id="ARBA00022553"/>
    </source>
</evidence>
<dbReference type="OrthoDB" id="227596at2"/>